<evidence type="ECO:0000256" key="1">
    <source>
        <dbReference type="SAM" id="MobiDB-lite"/>
    </source>
</evidence>
<feature type="region of interest" description="Disordered" evidence="1">
    <location>
        <begin position="59"/>
        <end position="78"/>
    </location>
</feature>
<feature type="compositionally biased region" description="Basic and acidic residues" evidence="1">
    <location>
        <begin position="100"/>
        <end position="111"/>
    </location>
</feature>
<gene>
    <name evidence="2" type="ORF">GWK47_013123</name>
</gene>
<dbReference type="EMBL" id="JACEEZ010020135">
    <property type="protein sequence ID" value="KAG0714933.1"/>
    <property type="molecule type" value="Genomic_DNA"/>
</dbReference>
<dbReference type="AlphaFoldDB" id="A0A8J5C1I8"/>
<proteinExistence type="predicted"/>
<protein>
    <submittedName>
        <fullName evidence="2">Uncharacterized protein</fullName>
    </submittedName>
</protein>
<feature type="region of interest" description="Disordered" evidence="1">
    <location>
        <begin position="85"/>
        <end position="111"/>
    </location>
</feature>
<evidence type="ECO:0000313" key="3">
    <source>
        <dbReference type="Proteomes" id="UP000770661"/>
    </source>
</evidence>
<feature type="region of interest" description="Disordered" evidence="1">
    <location>
        <begin position="1"/>
        <end position="32"/>
    </location>
</feature>
<keyword evidence="3" id="KW-1185">Reference proteome</keyword>
<accession>A0A8J5C1I8</accession>
<reference evidence="2" key="1">
    <citation type="submission" date="2020-07" db="EMBL/GenBank/DDBJ databases">
        <title>The High-quality genome of the commercially important snow crab, Chionoecetes opilio.</title>
        <authorList>
            <person name="Jeong J.-H."/>
            <person name="Ryu S."/>
        </authorList>
    </citation>
    <scope>NUCLEOTIDE SEQUENCE</scope>
    <source>
        <strain evidence="2">MADBK_172401_WGS</strain>
        <tissue evidence="2">Digestive gland</tissue>
    </source>
</reference>
<feature type="compositionally biased region" description="Basic and acidic residues" evidence="1">
    <location>
        <begin position="187"/>
        <end position="196"/>
    </location>
</feature>
<comment type="caution">
    <text evidence="2">The sequence shown here is derived from an EMBL/GenBank/DDBJ whole genome shotgun (WGS) entry which is preliminary data.</text>
</comment>
<feature type="compositionally biased region" description="Basic and acidic residues" evidence="1">
    <location>
        <begin position="59"/>
        <end position="70"/>
    </location>
</feature>
<name>A0A8J5C1I8_CHIOP</name>
<dbReference type="Proteomes" id="UP000770661">
    <property type="component" value="Unassembled WGS sequence"/>
</dbReference>
<sequence>MVRCSAATFCHGSNSKDNRKLSSTKSSEFGTGPYSCLSAAINQEKLETLVGTYEVRKKGEKTSLRGDKVSDAPPPGTLASTVFDIDGPLPLLPPLNPPQTKDRNFLDDKGPEENVMTGRCLCFSSEKGEDHERRWGSSSLQCQVYLPRSPPRSSLPSAADQGVLSPSTSSIRRPSESVAESRQQEAAVKDYRHQVT</sequence>
<organism evidence="2 3">
    <name type="scientific">Chionoecetes opilio</name>
    <name type="common">Atlantic snow crab</name>
    <name type="synonym">Cancer opilio</name>
    <dbReference type="NCBI Taxonomy" id="41210"/>
    <lineage>
        <taxon>Eukaryota</taxon>
        <taxon>Metazoa</taxon>
        <taxon>Ecdysozoa</taxon>
        <taxon>Arthropoda</taxon>
        <taxon>Crustacea</taxon>
        <taxon>Multicrustacea</taxon>
        <taxon>Malacostraca</taxon>
        <taxon>Eumalacostraca</taxon>
        <taxon>Eucarida</taxon>
        <taxon>Decapoda</taxon>
        <taxon>Pleocyemata</taxon>
        <taxon>Brachyura</taxon>
        <taxon>Eubrachyura</taxon>
        <taxon>Majoidea</taxon>
        <taxon>Majidae</taxon>
        <taxon>Chionoecetes</taxon>
    </lineage>
</organism>
<feature type="region of interest" description="Disordered" evidence="1">
    <location>
        <begin position="145"/>
        <end position="196"/>
    </location>
</feature>
<evidence type="ECO:0000313" key="2">
    <source>
        <dbReference type="EMBL" id="KAG0714933.1"/>
    </source>
</evidence>